<organism evidence="11 12">
    <name type="scientific">Methanocella paludicola (strain DSM 17711 / JCM 13418 / NBRC 101707 / SANAE)</name>
    <dbReference type="NCBI Taxonomy" id="304371"/>
    <lineage>
        <taxon>Archaea</taxon>
        <taxon>Methanobacteriati</taxon>
        <taxon>Methanobacteriota</taxon>
        <taxon>Stenosarchaea group</taxon>
        <taxon>Methanomicrobia</taxon>
        <taxon>Methanocellales</taxon>
        <taxon>Methanocellaceae</taxon>
        <taxon>Methanocella</taxon>
    </lineage>
</organism>
<evidence type="ECO:0000259" key="9">
    <source>
        <dbReference type="Pfam" id="PF00156"/>
    </source>
</evidence>
<sequence>MLPVVVAGSSHPGMALSIAQSLGVKALFPVVEKFPDGETHVVAPAVKGTAVYVQTMHPYPNEMLVEMELTTDLLKELGAERVIAVVPYLAYTRQDTRHEEGEGIGVKTMLRMLEKAGVNDIVSVDIHLHRLGLGELSGMSSIRLHEVSAVDALAKEAGRYLAKPVVVGPDSESERWAKRAAELLNSSYDVLEKHRISPKEIEIRPRTLDVRGRDVLIIDDIVSTGDTIKKVIESLRAKGANKIAAAFTHGVLSGEDAAAGLYRAGATHLISTNTINNEFSRVDVGPVIAQKLKEIV</sequence>
<dbReference type="PANTHER" id="PTHR10210:SF32">
    <property type="entry name" value="RIBOSE-PHOSPHATE PYROPHOSPHOKINASE 2"/>
    <property type="match status" value="1"/>
</dbReference>
<feature type="domain" description="Ribose-phosphate pyrophosphokinase N-terminal" evidence="10">
    <location>
        <begin position="5"/>
        <end position="117"/>
    </location>
</feature>
<gene>
    <name evidence="11" type="primary">prs-1</name>
    <name evidence="11" type="ordered locus">MCP_0349</name>
</gene>
<dbReference type="Gene3D" id="3.40.50.2020">
    <property type="match status" value="2"/>
</dbReference>
<evidence type="ECO:0000256" key="8">
    <source>
        <dbReference type="RuleBase" id="RU004324"/>
    </source>
</evidence>
<evidence type="ECO:0000259" key="10">
    <source>
        <dbReference type="Pfam" id="PF13793"/>
    </source>
</evidence>
<dbReference type="OrthoDB" id="371997at2157"/>
<dbReference type="FunFam" id="3.40.50.2020:FF:000014">
    <property type="entry name" value="Ribose-phosphate pyrophosphokinase 1"/>
    <property type="match status" value="1"/>
</dbReference>
<dbReference type="KEGG" id="mpd:MCP_0349"/>
<feature type="domain" description="Phosphoribosyltransferase" evidence="9">
    <location>
        <begin position="148"/>
        <end position="256"/>
    </location>
</feature>
<comment type="catalytic activity">
    <reaction evidence="7">
        <text>D-ribose 5-phosphate + ATP = 5-phospho-alpha-D-ribose 1-diphosphate + AMP + H(+)</text>
        <dbReference type="Rhea" id="RHEA:15609"/>
        <dbReference type="ChEBI" id="CHEBI:15378"/>
        <dbReference type="ChEBI" id="CHEBI:30616"/>
        <dbReference type="ChEBI" id="CHEBI:58017"/>
        <dbReference type="ChEBI" id="CHEBI:78346"/>
        <dbReference type="ChEBI" id="CHEBI:456215"/>
        <dbReference type="EC" id="2.7.6.1"/>
    </reaction>
</comment>
<evidence type="ECO:0000256" key="5">
    <source>
        <dbReference type="ARBA" id="ARBA00022777"/>
    </source>
</evidence>
<keyword evidence="4" id="KW-0547">Nucleotide-binding</keyword>
<dbReference type="PANTHER" id="PTHR10210">
    <property type="entry name" value="RIBOSE-PHOSPHATE DIPHOSPHOKINASE FAMILY MEMBER"/>
    <property type="match status" value="1"/>
</dbReference>
<evidence type="ECO:0000313" key="12">
    <source>
        <dbReference type="Proteomes" id="UP000001882"/>
    </source>
</evidence>
<name>D1YVE9_METPS</name>
<dbReference type="InParanoid" id="D1YVE9"/>
<dbReference type="STRING" id="304371.MCP_0349"/>
<dbReference type="Proteomes" id="UP000001882">
    <property type="component" value="Chromosome"/>
</dbReference>
<dbReference type="GO" id="GO:0006015">
    <property type="term" value="P:5-phosphoribose 1-diphosphate biosynthetic process"/>
    <property type="evidence" value="ECO:0007669"/>
    <property type="project" value="TreeGrafter"/>
</dbReference>
<dbReference type="SMART" id="SM01400">
    <property type="entry name" value="Pribosyltran_N"/>
    <property type="match status" value="1"/>
</dbReference>
<dbReference type="InterPro" id="IPR029057">
    <property type="entry name" value="PRTase-like"/>
</dbReference>
<dbReference type="Pfam" id="PF13793">
    <property type="entry name" value="Pribosyltran_N"/>
    <property type="match status" value="1"/>
</dbReference>
<evidence type="ECO:0000313" key="11">
    <source>
        <dbReference type="EMBL" id="BAI60421.1"/>
    </source>
</evidence>
<reference evidence="12" key="3">
    <citation type="journal article" date="2011" name="PLoS ONE">
        <title>Genome sequence of a mesophilic hydrogenotrophic methanogen Methanocella paludicola, the first cultivated representative of the order Methanocellales.</title>
        <authorList>
            <person name="Sakai S."/>
            <person name="Takaki Y."/>
            <person name="Shimamura S."/>
            <person name="Sekine M."/>
            <person name="Tajima T."/>
            <person name="Kosugi H."/>
            <person name="Ichikawa N."/>
            <person name="Tasumi E."/>
            <person name="Hiraki A.T."/>
            <person name="Shimizu A."/>
            <person name="Kato Y."/>
            <person name="Nishiko R."/>
            <person name="Mori K."/>
            <person name="Fujita N."/>
            <person name="Imachi H."/>
            <person name="Takai K."/>
        </authorList>
    </citation>
    <scope>NUCLEOTIDE SEQUENCE [LARGE SCALE GENOMIC DNA]</scope>
    <source>
        <strain evidence="12">DSM 17711 / JCM 13418 / NBRC 101707 / SANAE</strain>
    </source>
</reference>
<dbReference type="EC" id="2.7.6.1" evidence="1"/>
<reference evidence="11 12" key="1">
    <citation type="journal article" date="2007" name="Appl. Environ. Microbiol.">
        <title>Isolation of key methanogens for global methane emission from rice paddy fields: a novel isolate affiliated with the clone cluster rice cluster I.</title>
        <authorList>
            <person name="Sakai S."/>
            <person name="Imachi H."/>
            <person name="Sekiguchi Y."/>
            <person name="Ohashi A."/>
            <person name="Harada H."/>
            <person name="Kamagata Y."/>
        </authorList>
    </citation>
    <scope>NUCLEOTIDE SEQUENCE [LARGE SCALE GENOMIC DNA]</scope>
    <source>
        <strain evidence="12">DSM 17711 / JCM 13418 / NBRC 101707 / SANAE</strain>
    </source>
</reference>
<dbReference type="InterPro" id="IPR005946">
    <property type="entry name" value="Rib-P_diPkinase"/>
</dbReference>
<dbReference type="RefSeq" id="WP_012899101.1">
    <property type="nucleotide sequence ID" value="NC_013665.1"/>
</dbReference>
<dbReference type="InterPro" id="IPR000836">
    <property type="entry name" value="PRTase_dom"/>
</dbReference>
<dbReference type="GO" id="GO:0005737">
    <property type="term" value="C:cytoplasm"/>
    <property type="evidence" value="ECO:0007669"/>
    <property type="project" value="TreeGrafter"/>
</dbReference>
<reference evidence="11 12" key="2">
    <citation type="journal article" date="2008" name="Int. J. Syst. Evol. Microbiol.">
        <title>Methanocella paludicola gen. nov., sp. nov., a methane-producing archaeon, the first isolate of the lineage 'Rice Cluster I', and proposal of the new archaeal order Methanocellales ord. nov.</title>
        <authorList>
            <person name="Sakai S."/>
            <person name="Imachi H."/>
            <person name="Hanada S."/>
            <person name="Ohashi A."/>
            <person name="Harada H."/>
            <person name="Kamagata Y."/>
        </authorList>
    </citation>
    <scope>NUCLEOTIDE SEQUENCE [LARGE SCALE GENOMIC DNA]</scope>
    <source>
        <strain evidence="12">DSM 17711 / JCM 13418 / NBRC 101707 / SANAE</strain>
    </source>
</reference>
<evidence type="ECO:0000256" key="1">
    <source>
        <dbReference type="ARBA" id="ARBA00013247"/>
    </source>
</evidence>
<dbReference type="Pfam" id="PF00156">
    <property type="entry name" value="Pribosyltran"/>
    <property type="match status" value="1"/>
</dbReference>
<protein>
    <recommendedName>
        <fullName evidence="1">ribose-phosphate diphosphokinase</fullName>
        <ecNumber evidence="1">2.7.6.1</ecNumber>
    </recommendedName>
</protein>
<dbReference type="GO" id="GO:0005524">
    <property type="term" value="F:ATP binding"/>
    <property type="evidence" value="ECO:0007669"/>
    <property type="project" value="UniProtKB-KW"/>
</dbReference>
<evidence type="ECO:0000256" key="3">
    <source>
        <dbReference type="ARBA" id="ARBA00022727"/>
    </source>
</evidence>
<keyword evidence="5" id="KW-0418">Kinase</keyword>
<dbReference type="eggNOG" id="arCOG00067">
    <property type="taxonomic scope" value="Archaea"/>
</dbReference>
<dbReference type="GO" id="GO:0004749">
    <property type="term" value="F:ribose phosphate diphosphokinase activity"/>
    <property type="evidence" value="ECO:0007669"/>
    <property type="project" value="UniProtKB-EC"/>
</dbReference>
<evidence type="ECO:0000256" key="4">
    <source>
        <dbReference type="ARBA" id="ARBA00022741"/>
    </source>
</evidence>
<evidence type="ECO:0000256" key="7">
    <source>
        <dbReference type="ARBA" id="ARBA00049535"/>
    </source>
</evidence>
<dbReference type="GeneID" id="8680466"/>
<dbReference type="GO" id="GO:0016301">
    <property type="term" value="F:kinase activity"/>
    <property type="evidence" value="ECO:0007669"/>
    <property type="project" value="UniProtKB-KW"/>
</dbReference>
<dbReference type="InterPro" id="IPR029099">
    <property type="entry name" value="Pribosyltran_N"/>
</dbReference>
<dbReference type="CDD" id="cd06223">
    <property type="entry name" value="PRTases_typeI"/>
    <property type="match status" value="1"/>
</dbReference>
<keyword evidence="12" id="KW-1185">Reference proteome</keyword>
<evidence type="ECO:0000256" key="2">
    <source>
        <dbReference type="ARBA" id="ARBA00022679"/>
    </source>
</evidence>
<dbReference type="GO" id="GO:0006164">
    <property type="term" value="P:purine nucleotide biosynthetic process"/>
    <property type="evidence" value="ECO:0007669"/>
    <property type="project" value="TreeGrafter"/>
</dbReference>
<keyword evidence="6" id="KW-0067">ATP-binding</keyword>
<keyword evidence="3 8" id="KW-0545">Nucleotide biosynthesis</keyword>
<dbReference type="SUPFAM" id="SSF53271">
    <property type="entry name" value="PRTase-like"/>
    <property type="match status" value="2"/>
</dbReference>
<comment type="similarity">
    <text evidence="8">Belongs to the ribose-phosphate pyrophosphokinase family.</text>
</comment>
<dbReference type="NCBIfam" id="TIGR01251">
    <property type="entry name" value="ribP_PPkin"/>
    <property type="match status" value="1"/>
</dbReference>
<dbReference type="GO" id="GO:0002189">
    <property type="term" value="C:ribose phosphate diphosphokinase complex"/>
    <property type="evidence" value="ECO:0007669"/>
    <property type="project" value="TreeGrafter"/>
</dbReference>
<evidence type="ECO:0000256" key="6">
    <source>
        <dbReference type="ARBA" id="ARBA00022840"/>
    </source>
</evidence>
<dbReference type="AlphaFoldDB" id="D1YVE9"/>
<accession>D1YVE9</accession>
<dbReference type="GO" id="GO:0000287">
    <property type="term" value="F:magnesium ion binding"/>
    <property type="evidence" value="ECO:0007669"/>
    <property type="project" value="InterPro"/>
</dbReference>
<dbReference type="EMBL" id="AP011532">
    <property type="protein sequence ID" value="BAI60421.1"/>
    <property type="molecule type" value="Genomic_DNA"/>
</dbReference>
<keyword evidence="2" id="KW-0808">Transferase</keyword>
<proteinExistence type="inferred from homology"/>